<organism evidence="3 4">
    <name type="scientific">Candidatus Aphodomorpha intestinavium</name>
    <dbReference type="NCBI Taxonomy" id="2840672"/>
    <lineage>
        <taxon>Bacteria</taxon>
        <taxon>Bacillati</taxon>
        <taxon>Bacillota</taxon>
        <taxon>Clostridia</taxon>
        <taxon>Eubacteriales</taxon>
        <taxon>Candidatus Aphodomorpha</taxon>
    </lineage>
</organism>
<name>A0A9D1N333_9FIRM</name>
<dbReference type="EMBL" id="DVNZ01000041">
    <property type="protein sequence ID" value="HIU93766.1"/>
    <property type="molecule type" value="Genomic_DNA"/>
</dbReference>
<dbReference type="GO" id="GO:0030288">
    <property type="term" value="C:outer membrane-bounded periplasmic space"/>
    <property type="evidence" value="ECO:0007669"/>
    <property type="project" value="TreeGrafter"/>
</dbReference>
<dbReference type="Proteomes" id="UP000824128">
    <property type="component" value="Unassembled WGS sequence"/>
</dbReference>
<sequence>MYRIRWTRVLALSAALGALVLLLRGCAIACGAGGADAAPRVEALPGATVRVYDAQAGGVEERLLEEYLVGVVAAEMPASFHEQALRAQAVAARTYTAYRAAHGGCGAHDGADVCTSSACCQAYATDEALRARWGADYAQNLARVEAAVYETAGEVLLYGGAPIEALYHSASGGYTEDSENVFANAVPYLRAVESPDEVGTSHLTGSVRYARAELCALVNAALPEAALSPDALEDQVEILERSRSGRVQRLRLGGAALTGREARGLLGLDSALFTIAFDGDGVRFDTRGFGHGVGMSQTGANAMGLAGSDYRQILLHYYTGASLGPLP</sequence>
<feature type="signal peptide" evidence="1">
    <location>
        <begin position="1"/>
        <end position="29"/>
    </location>
</feature>
<dbReference type="InterPro" id="IPR013486">
    <property type="entry name" value="SpoIID/LytB"/>
</dbReference>
<proteinExistence type="predicted"/>
<dbReference type="InterPro" id="IPR013693">
    <property type="entry name" value="SpoIID/LytB_N"/>
</dbReference>
<dbReference type="NCBIfam" id="TIGR02669">
    <property type="entry name" value="SpoIID_LytB"/>
    <property type="match status" value="1"/>
</dbReference>
<dbReference type="AlphaFoldDB" id="A0A9D1N333"/>
<dbReference type="Pfam" id="PF08486">
    <property type="entry name" value="SpoIID"/>
    <property type="match status" value="1"/>
</dbReference>
<reference evidence="3" key="1">
    <citation type="submission" date="2020-10" db="EMBL/GenBank/DDBJ databases">
        <authorList>
            <person name="Gilroy R."/>
        </authorList>
    </citation>
    <scope>NUCLEOTIDE SEQUENCE</scope>
    <source>
        <strain evidence="3">ChiGjej2B2-16831</strain>
    </source>
</reference>
<feature type="domain" description="Sporulation stage II protein D amidase enhancer LytB N-terminal" evidence="2">
    <location>
        <begin position="56"/>
        <end position="158"/>
    </location>
</feature>
<keyword evidence="1" id="KW-0732">Signal</keyword>
<evidence type="ECO:0000313" key="3">
    <source>
        <dbReference type="EMBL" id="HIU93766.1"/>
    </source>
</evidence>
<comment type="caution">
    <text evidence="3">The sequence shown here is derived from an EMBL/GenBank/DDBJ whole genome shotgun (WGS) entry which is preliminary data.</text>
</comment>
<protein>
    <submittedName>
        <fullName evidence="3">Stage II sporulation protein D</fullName>
    </submittedName>
</protein>
<evidence type="ECO:0000259" key="2">
    <source>
        <dbReference type="Pfam" id="PF08486"/>
    </source>
</evidence>
<dbReference type="NCBIfam" id="TIGR02870">
    <property type="entry name" value="spore_II_D"/>
    <property type="match status" value="1"/>
</dbReference>
<reference evidence="3" key="2">
    <citation type="journal article" date="2021" name="PeerJ">
        <title>Extensive microbial diversity within the chicken gut microbiome revealed by metagenomics and culture.</title>
        <authorList>
            <person name="Gilroy R."/>
            <person name="Ravi A."/>
            <person name="Getino M."/>
            <person name="Pursley I."/>
            <person name="Horton D.L."/>
            <person name="Alikhan N.F."/>
            <person name="Baker D."/>
            <person name="Gharbi K."/>
            <person name="Hall N."/>
            <person name="Watson M."/>
            <person name="Adriaenssens E.M."/>
            <person name="Foster-Nyarko E."/>
            <person name="Jarju S."/>
            <person name="Secka A."/>
            <person name="Antonio M."/>
            <person name="Oren A."/>
            <person name="Chaudhuri R.R."/>
            <person name="La Ragione R."/>
            <person name="Hildebrand F."/>
            <person name="Pallen M.J."/>
        </authorList>
    </citation>
    <scope>NUCLEOTIDE SEQUENCE</scope>
    <source>
        <strain evidence="3">ChiGjej2B2-16831</strain>
    </source>
</reference>
<dbReference type="InterPro" id="IPR051922">
    <property type="entry name" value="Bact_Sporulation_Assoc"/>
</dbReference>
<evidence type="ECO:0000256" key="1">
    <source>
        <dbReference type="SAM" id="SignalP"/>
    </source>
</evidence>
<dbReference type="PANTHER" id="PTHR30032">
    <property type="entry name" value="N-ACETYLMURAMOYL-L-ALANINE AMIDASE-RELATED"/>
    <property type="match status" value="1"/>
</dbReference>
<evidence type="ECO:0000313" key="4">
    <source>
        <dbReference type="Proteomes" id="UP000824128"/>
    </source>
</evidence>
<dbReference type="InterPro" id="IPR014225">
    <property type="entry name" value="Spore_II_D_firmicutes"/>
</dbReference>
<accession>A0A9D1N333</accession>
<dbReference type="GO" id="GO:0030435">
    <property type="term" value="P:sporulation resulting in formation of a cellular spore"/>
    <property type="evidence" value="ECO:0007669"/>
    <property type="project" value="InterPro"/>
</dbReference>
<feature type="chain" id="PRO_5038934123" evidence="1">
    <location>
        <begin position="30"/>
        <end position="327"/>
    </location>
</feature>
<dbReference type="PANTHER" id="PTHR30032:SF4">
    <property type="entry name" value="AMIDASE ENHANCER"/>
    <property type="match status" value="1"/>
</dbReference>
<gene>
    <name evidence="3" type="primary">spoIID</name>
    <name evidence="3" type="ORF">IAD24_01275</name>
</gene>